<feature type="transmembrane region" description="Helical" evidence="1">
    <location>
        <begin position="54"/>
        <end position="73"/>
    </location>
</feature>
<reference evidence="2 3" key="1">
    <citation type="submission" date="2020-08" db="EMBL/GenBank/DDBJ databases">
        <title>Sequencing the genomes of 1000 actinobacteria strains.</title>
        <authorList>
            <person name="Klenk H.-P."/>
        </authorList>
    </citation>
    <scope>NUCLEOTIDE SEQUENCE [LARGE SCALE GENOMIC DNA]</scope>
    <source>
        <strain evidence="2 3">DSM 45362</strain>
    </source>
</reference>
<dbReference type="NCBIfam" id="TIGR01167">
    <property type="entry name" value="LPXTG_anchor"/>
    <property type="match status" value="1"/>
</dbReference>
<feature type="transmembrane region" description="Helical" evidence="1">
    <location>
        <begin position="85"/>
        <end position="102"/>
    </location>
</feature>
<organism evidence="2 3">
    <name type="scientific">Allocatelliglobosispora scoriae</name>
    <dbReference type="NCBI Taxonomy" id="643052"/>
    <lineage>
        <taxon>Bacteria</taxon>
        <taxon>Bacillati</taxon>
        <taxon>Actinomycetota</taxon>
        <taxon>Actinomycetes</taxon>
        <taxon>Micromonosporales</taxon>
        <taxon>Micromonosporaceae</taxon>
        <taxon>Allocatelliglobosispora</taxon>
    </lineage>
</organism>
<protein>
    <submittedName>
        <fullName evidence="2">LPXTG-motif cell wall-anchored protein</fullName>
    </submittedName>
</protein>
<keyword evidence="1" id="KW-1133">Transmembrane helix</keyword>
<dbReference type="AlphaFoldDB" id="A0A841BZZ9"/>
<evidence type="ECO:0000313" key="3">
    <source>
        <dbReference type="Proteomes" id="UP000587527"/>
    </source>
</evidence>
<keyword evidence="1" id="KW-0812">Transmembrane</keyword>
<sequence>MADPGCTGAEQQLANTGGKFDSMITMVGILLFIATAFVLAAAFRRAPGWRSWTWGARGVGIGFALLLVGLIAAEDAGLGGLLERLLAASGAAAIAVFALRIARHRPEPG</sequence>
<proteinExistence type="predicted"/>
<dbReference type="Proteomes" id="UP000587527">
    <property type="component" value="Unassembled WGS sequence"/>
</dbReference>
<evidence type="ECO:0000313" key="2">
    <source>
        <dbReference type="EMBL" id="MBB5873704.1"/>
    </source>
</evidence>
<keyword evidence="1" id="KW-0472">Membrane</keyword>
<keyword evidence="3" id="KW-1185">Reference proteome</keyword>
<feature type="transmembrane region" description="Helical" evidence="1">
    <location>
        <begin position="23"/>
        <end position="42"/>
    </location>
</feature>
<accession>A0A841BZZ9</accession>
<gene>
    <name evidence="2" type="ORF">F4553_007138</name>
</gene>
<dbReference type="EMBL" id="JACHMN010000003">
    <property type="protein sequence ID" value="MBB5873704.1"/>
    <property type="molecule type" value="Genomic_DNA"/>
</dbReference>
<dbReference type="RefSeq" id="WP_184845227.1">
    <property type="nucleotide sequence ID" value="NZ_JACHMN010000003.1"/>
</dbReference>
<evidence type="ECO:0000256" key="1">
    <source>
        <dbReference type="SAM" id="Phobius"/>
    </source>
</evidence>
<comment type="caution">
    <text evidence="2">The sequence shown here is derived from an EMBL/GenBank/DDBJ whole genome shotgun (WGS) entry which is preliminary data.</text>
</comment>
<name>A0A841BZZ9_9ACTN</name>